<organism evidence="9 10">
    <name type="scientific">Macrolepiota fuliginosa MF-IS2</name>
    <dbReference type="NCBI Taxonomy" id="1400762"/>
    <lineage>
        <taxon>Eukaryota</taxon>
        <taxon>Fungi</taxon>
        <taxon>Dikarya</taxon>
        <taxon>Basidiomycota</taxon>
        <taxon>Agaricomycotina</taxon>
        <taxon>Agaricomycetes</taxon>
        <taxon>Agaricomycetidae</taxon>
        <taxon>Agaricales</taxon>
        <taxon>Agaricineae</taxon>
        <taxon>Agaricaceae</taxon>
        <taxon>Macrolepiota</taxon>
    </lineage>
</organism>
<feature type="transmembrane region" description="Helical" evidence="8">
    <location>
        <begin position="42"/>
        <end position="63"/>
    </location>
</feature>
<feature type="transmembrane region" description="Helical" evidence="8">
    <location>
        <begin position="231"/>
        <end position="253"/>
    </location>
</feature>
<evidence type="ECO:0000256" key="7">
    <source>
        <dbReference type="SAM" id="MobiDB-lite"/>
    </source>
</evidence>
<evidence type="ECO:0000256" key="8">
    <source>
        <dbReference type="SAM" id="Phobius"/>
    </source>
</evidence>
<keyword evidence="4 8" id="KW-0472">Membrane</keyword>
<feature type="transmembrane region" description="Helical" evidence="8">
    <location>
        <begin position="299"/>
        <end position="321"/>
    </location>
</feature>
<evidence type="ECO:0000256" key="2">
    <source>
        <dbReference type="ARBA" id="ARBA00022692"/>
    </source>
</evidence>
<dbReference type="AlphaFoldDB" id="A0A9P5XQ04"/>
<feature type="transmembrane region" description="Helical" evidence="8">
    <location>
        <begin position="69"/>
        <end position="90"/>
    </location>
</feature>
<proteinExistence type="inferred from homology"/>
<feature type="transmembrane region" description="Helical" evidence="8">
    <location>
        <begin position="182"/>
        <end position="202"/>
    </location>
</feature>
<accession>A0A9P5XQ04</accession>
<dbReference type="Proteomes" id="UP000807342">
    <property type="component" value="Unassembled WGS sequence"/>
</dbReference>
<dbReference type="EMBL" id="MU151064">
    <property type="protein sequence ID" value="KAF9453121.1"/>
    <property type="molecule type" value="Genomic_DNA"/>
</dbReference>
<dbReference type="Gene3D" id="1.20.1280.290">
    <property type="match status" value="2"/>
</dbReference>
<evidence type="ECO:0000256" key="5">
    <source>
        <dbReference type="ARBA" id="ARBA00038039"/>
    </source>
</evidence>
<reference evidence="9" key="1">
    <citation type="submission" date="2020-11" db="EMBL/GenBank/DDBJ databases">
        <authorList>
            <consortium name="DOE Joint Genome Institute"/>
            <person name="Ahrendt S."/>
            <person name="Riley R."/>
            <person name="Andreopoulos W."/>
            <person name="Labutti K."/>
            <person name="Pangilinan J."/>
            <person name="Ruiz-Duenas F.J."/>
            <person name="Barrasa J.M."/>
            <person name="Sanchez-Garcia M."/>
            <person name="Camarero S."/>
            <person name="Miyauchi S."/>
            <person name="Serrano A."/>
            <person name="Linde D."/>
            <person name="Babiker R."/>
            <person name="Drula E."/>
            <person name="Ayuso-Fernandez I."/>
            <person name="Pacheco R."/>
            <person name="Padilla G."/>
            <person name="Ferreira P."/>
            <person name="Barriuso J."/>
            <person name="Kellner H."/>
            <person name="Castanera R."/>
            <person name="Alfaro M."/>
            <person name="Ramirez L."/>
            <person name="Pisabarro A.G."/>
            <person name="Kuo A."/>
            <person name="Tritt A."/>
            <person name="Lipzen A."/>
            <person name="He G."/>
            <person name="Yan M."/>
            <person name="Ng V."/>
            <person name="Cullen D."/>
            <person name="Martin F."/>
            <person name="Rosso M.-N."/>
            <person name="Henrissat B."/>
            <person name="Hibbett D."/>
            <person name="Martinez A.T."/>
            <person name="Grigoriev I.V."/>
        </authorList>
    </citation>
    <scope>NUCLEOTIDE SEQUENCE</scope>
    <source>
        <strain evidence="9">MF-IS2</strain>
    </source>
</reference>
<dbReference type="InterPro" id="IPR051415">
    <property type="entry name" value="LAAT-1"/>
</dbReference>
<dbReference type="PANTHER" id="PTHR16201">
    <property type="entry name" value="SEVEN TRANSMEMBRANE PROTEIN 1-RELATED"/>
    <property type="match status" value="1"/>
</dbReference>
<evidence type="ECO:0000256" key="3">
    <source>
        <dbReference type="ARBA" id="ARBA00022989"/>
    </source>
</evidence>
<feature type="transmembrane region" description="Helical" evidence="8">
    <location>
        <begin position="265"/>
        <end position="287"/>
    </location>
</feature>
<comment type="similarity">
    <text evidence="5">Belongs to the laat-1 family.</text>
</comment>
<feature type="region of interest" description="Disordered" evidence="7">
    <location>
        <begin position="153"/>
        <end position="172"/>
    </location>
</feature>
<evidence type="ECO:0000313" key="9">
    <source>
        <dbReference type="EMBL" id="KAF9453121.1"/>
    </source>
</evidence>
<dbReference type="GO" id="GO:0098852">
    <property type="term" value="C:lytic vacuole membrane"/>
    <property type="evidence" value="ECO:0007669"/>
    <property type="project" value="UniProtKB-ARBA"/>
</dbReference>
<sequence length="332" mass="36971">MQTLDGDTLSSIFGWISIGCWIIVYSPQLYENYRIQSGEGLSVLFLLAWVTGDLCNLFGAILGGLVPTVIVLACYYAFFDFTLLAQVYYYRWKRSRWPIGPFYDLPTPNTSTTALASDAGFGDGSEYDHRNYDYEDDGYDRELEQEPLLRSARRHGGKLPPAGADPDAGAGGEEEETLGRLVLKYALCLVFVSAFGIGAWWVDEGRFGTTGWGGFPGNGGEWGEWEWMREWVVQVLGWTSALLYLGASFPQIFKNVETRCEGLSLGLFVFMIFGSFTYAASICAKSTDREYLIINASWLVGHCLTGVLDGVIIAQIVYYRFTRRGRAGGMNV</sequence>
<comment type="subcellular location">
    <subcellularLocation>
        <location evidence="1">Membrane</location>
        <topology evidence="1">Multi-pass membrane protein</topology>
    </subcellularLocation>
</comment>
<dbReference type="FunFam" id="1.20.1280.290:FF:000009">
    <property type="entry name" value="PQ loop repeat family protein"/>
    <property type="match status" value="1"/>
</dbReference>
<keyword evidence="10" id="KW-1185">Reference proteome</keyword>
<dbReference type="OrthoDB" id="8048523at2759"/>
<dbReference type="Pfam" id="PF04193">
    <property type="entry name" value="PQ-loop"/>
    <property type="match status" value="2"/>
</dbReference>
<keyword evidence="2 8" id="KW-0812">Transmembrane</keyword>
<dbReference type="GO" id="GO:0034486">
    <property type="term" value="P:vacuolar transmembrane transport"/>
    <property type="evidence" value="ECO:0007669"/>
    <property type="project" value="UniProtKB-ARBA"/>
</dbReference>
<gene>
    <name evidence="9" type="ORF">P691DRAFT_720255</name>
</gene>
<feature type="transmembrane region" description="Helical" evidence="8">
    <location>
        <begin position="12"/>
        <end position="30"/>
    </location>
</feature>
<name>A0A9P5XQ04_9AGAR</name>
<comment type="catalytic activity">
    <reaction evidence="6">
        <text>L-histidine(out) + L-arginine(in) = L-histidine(in) + L-arginine(out)</text>
        <dbReference type="Rhea" id="RHEA:71063"/>
        <dbReference type="ChEBI" id="CHEBI:32682"/>
        <dbReference type="ChEBI" id="CHEBI:57595"/>
    </reaction>
</comment>
<comment type="caution">
    <text evidence="9">The sequence shown here is derived from an EMBL/GenBank/DDBJ whole genome shotgun (WGS) entry which is preliminary data.</text>
</comment>
<evidence type="ECO:0000256" key="1">
    <source>
        <dbReference type="ARBA" id="ARBA00004141"/>
    </source>
</evidence>
<dbReference type="PANTHER" id="PTHR16201:SF44">
    <property type="entry name" value="SEVEN TRANSMEMBRANE PROTEIN 1"/>
    <property type="match status" value="1"/>
</dbReference>
<evidence type="ECO:0000256" key="4">
    <source>
        <dbReference type="ARBA" id="ARBA00023136"/>
    </source>
</evidence>
<dbReference type="InterPro" id="IPR006603">
    <property type="entry name" value="PQ-loop_rpt"/>
</dbReference>
<keyword evidence="3 8" id="KW-1133">Transmembrane helix</keyword>
<evidence type="ECO:0000313" key="10">
    <source>
        <dbReference type="Proteomes" id="UP000807342"/>
    </source>
</evidence>
<protein>
    <submittedName>
        <fullName evidence="9">PQ-loop-domain-containing protein</fullName>
    </submittedName>
</protein>
<dbReference type="SMART" id="SM00679">
    <property type="entry name" value="CTNS"/>
    <property type="match status" value="2"/>
</dbReference>
<evidence type="ECO:0000256" key="6">
    <source>
        <dbReference type="ARBA" id="ARBA00050768"/>
    </source>
</evidence>
<dbReference type="GO" id="GO:0015174">
    <property type="term" value="F:basic amino acid transmembrane transporter activity"/>
    <property type="evidence" value="ECO:0007669"/>
    <property type="project" value="UniProtKB-ARBA"/>
</dbReference>